<dbReference type="Pfam" id="PF05258">
    <property type="entry name" value="DciA"/>
    <property type="match status" value="1"/>
</dbReference>
<name>A0ABX8GS44_9BACT</name>
<evidence type="ECO:0000313" key="2">
    <source>
        <dbReference type="Proteomes" id="UP000682802"/>
    </source>
</evidence>
<dbReference type="RefSeq" id="WP_144073823.1">
    <property type="nucleotide sequence ID" value="NZ_CP076128.1"/>
</dbReference>
<proteinExistence type="predicted"/>
<accession>A0ABX8GS44</accession>
<dbReference type="PANTHER" id="PTHR36456">
    <property type="entry name" value="UPF0232 PROTEIN SCO3875"/>
    <property type="match status" value="1"/>
</dbReference>
<protein>
    <submittedName>
        <fullName evidence="1">DUF721 domain-containing protein</fullName>
    </submittedName>
</protein>
<organism evidence="1 2">
    <name type="scientific">Flammeovirga kamogawensis</name>
    <dbReference type="NCBI Taxonomy" id="373891"/>
    <lineage>
        <taxon>Bacteria</taxon>
        <taxon>Pseudomonadati</taxon>
        <taxon>Bacteroidota</taxon>
        <taxon>Cytophagia</taxon>
        <taxon>Cytophagales</taxon>
        <taxon>Flammeovirgaceae</taxon>
        <taxon>Flammeovirga</taxon>
    </lineage>
</organism>
<evidence type="ECO:0000313" key="1">
    <source>
        <dbReference type="EMBL" id="QWG06403.1"/>
    </source>
</evidence>
<dbReference type="PANTHER" id="PTHR36456:SF1">
    <property type="entry name" value="UPF0232 PROTEIN SCO3875"/>
    <property type="match status" value="1"/>
</dbReference>
<dbReference type="InterPro" id="IPR007922">
    <property type="entry name" value="DciA-like"/>
</dbReference>
<sequence length="113" mass="12915">MSDDKKIKYRFRKRTPIPKKHETIGIGGAMQDFMKSLKKSHSYNQAVIGRVWAEVMGNTVASRTIDLKLRGKTLYVRLSVSTLKQELNMVRDHVVKRLNDKLGAAVLTQVKFV</sequence>
<keyword evidence="2" id="KW-1185">Reference proteome</keyword>
<dbReference type="EMBL" id="CP076128">
    <property type="protein sequence ID" value="QWG06403.1"/>
    <property type="molecule type" value="Genomic_DNA"/>
</dbReference>
<reference evidence="1 2" key="1">
    <citation type="submission" date="2021-05" db="EMBL/GenBank/DDBJ databases">
        <title>Comparative genomic studies on the polysaccharide-degrading batcterial strains of the Flammeovirga genus.</title>
        <authorList>
            <person name="Zewei F."/>
            <person name="Zheng Z."/>
            <person name="Yu L."/>
            <person name="Ruyue G."/>
            <person name="Yanhong M."/>
            <person name="Yuanyuan C."/>
            <person name="Jingyan G."/>
            <person name="Wenjun H."/>
        </authorList>
    </citation>
    <scope>NUCLEOTIDE SEQUENCE [LARGE SCALE GENOMIC DNA]</scope>
    <source>
        <strain evidence="1 2">YS10</strain>
    </source>
</reference>
<gene>
    <name evidence="1" type="ORF">KM029_13820</name>
</gene>
<dbReference type="Proteomes" id="UP000682802">
    <property type="component" value="Chromosome 1"/>
</dbReference>